<keyword evidence="1" id="KW-1133">Transmembrane helix</keyword>
<reference evidence="2 3" key="1">
    <citation type="submission" date="2024-04" db="EMBL/GenBank/DDBJ databases">
        <title>WGS of bacteria from Torrens River.</title>
        <authorList>
            <person name="Wyrsch E.R."/>
            <person name="Drigo B."/>
        </authorList>
    </citation>
    <scope>NUCLEOTIDE SEQUENCE [LARGE SCALE GENOMIC DNA]</scope>
    <source>
        <strain evidence="2 3">TWI391</strain>
    </source>
</reference>
<feature type="transmembrane region" description="Helical" evidence="1">
    <location>
        <begin position="267"/>
        <end position="289"/>
    </location>
</feature>
<feature type="transmembrane region" description="Helical" evidence="1">
    <location>
        <begin position="113"/>
        <end position="131"/>
    </location>
</feature>
<keyword evidence="1" id="KW-0472">Membrane</keyword>
<dbReference type="SUPFAM" id="SSF103473">
    <property type="entry name" value="MFS general substrate transporter"/>
    <property type="match status" value="2"/>
</dbReference>
<evidence type="ECO:0000256" key="1">
    <source>
        <dbReference type="SAM" id="Phobius"/>
    </source>
</evidence>
<gene>
    <name evidence="2" type="ORF">ABE541_21290</name>
</gene>
<organism evidence="2 3">
    <name type="scientific">Sphingobacterium kitahiroshimense</name>
    <dbReference type="NCBI Taxonomy" id="470446"/>
    <lineage>
        <taxon>Bacteria</taxon>
        <taxon>Pseudomonadati</taxon>
        <taxon>Bacteroidota</taxon>
        <taxon>Sphingobacteriia</taxon>
        <taxon>Sphingobacteriales</taxon>
        <taxon>Sphingobacteriaceae</taxon>
        <taxon>Sphingobacterium</taxon>
    </lineage>
</organism>
<keyword evidence="3" id="KW-1185">Reference proteome</keyword>
<proteinExistence type="predicted"/>
<sequence length="445" mass="50852">MELTQRFKQRISQLDERSVAMILALTAFLCYTCMYSFRKSFTAASYDDASVWGINYKVCLVITQMVGYMFSKFYGIKFIAESKQKNRGRYLIILICISWLSLLAFAWCPRPWNIIFLLLNGFPLGMVWGLVFSYLEGRRYTEIMGAVMAVSLIFASGLIKTVGRWLMATFPIDEYWMPFCTGFLFLLPFIGCVWLLEHAPGPTEQDKALRTERVAMDSTSRKAFFKMFKPGILLTVVIYTMLTIIRDVRDNFEIEIWEMLHVKGNGIFAKVDGIIALIVLVLVALLIVVKDNLKAFKLIHMLIIVGFLIAGGSTYLFSHQLIDGLSWMLLVGLGLYLAYIPYNAIFFERMIATYKMKSNIGFVMYLADSIGYLGSFIVLLNKELLPNSVTWGSYFIQLVFFASIIGGGLSLLSLYYFARKKEAMDKQEQEEEKPWCVNSSDVQIS</sequence>
<comment type="caution">
    <text evidence="2">The sequence shown here is derived from an EMBL/GenBank/DDBJ whole genome shotgun (WGS) entry which is preliminary data.</text>
</comment>
<dbReference type="EMBL" id="JBDJNQ010000012">
    <property type="protein sequence ID" value="MEN5379815.1"/>
    <property type="molecule type" value="Genomic_DNA"/>
</dbReference>
<feature type="transmembrane region" description="Helical" evidence="1">
    <location>
        <begin position="324"/>
        <end position="347"/>
    </location>
</feature>
<feature type="transmembrane region" description="Helical" evidence="1">
    <location>
        <begin position="392"/>
        <end position="417"/>
    </location>
</feature>
<dbReference type="Pfam" id="PF18943">
    <property type="entry name" value="DUF5690"/>
    <property type="match status" value="1"/>
</dbReference>
<feature type="transmembrane region" description="Helical" evidence="1">
    <location>
        <begin position="143"/>
        <end position="163"/>
    </location>
</feature>
<name>A0ABV0BYE6_9SPHI</name>
<feature type="transmembrane region" description="Helical" evidence="1">
    <location>
        <begin position="175"/>
        <end position="196"/>
    </location>
</feature>
<accession>A0ABV0BYE6</accession>
<dbReference type="Proteomes" id="UP001409291">
    <property type="component" value="Unassembled WGS sequence"/>
</dbReference>
<feature type="transmembrane region" description="Helical" evidence="1">
    <location>
        <begin position="20"/>
        <end position="37"/>
    </location>
</feature>
<keyword evidence="1" id="KW-0812">Transmembrane</keyword>
<feature type="transmembrane region" description="Helical" evidence="1">
    <location>
        <begin position="298"/>
        <end position="318"/>
    </location>
</feature>
<evidence type="ECO:0000313" key="2">
    <source>
        <dbReference type="EMBL" id="MEN5379815.1"/>
    </source>
</evidence>
<feature type="transmembrane region" description="Helical" evidence="1">
    <location>
        <begin position="90"/>
        <end position="107"/>
    </location>
</feature>
<feature type="transmembrane region" description="Helical" evidence="1">
    <location>
        <begin position="49"/>
        <end position="70"/>
    </location>
</feature>
<dbReference type="InterPro" id="IPR043745">
    <property type="entry name" value="DUF5690"/>
</dbReference>
<dbReference type="InterPro" id="IPR036259">
    <property type="entry name" value="MFS_trans_sf"/>
</dbReference>
<dbReference type="RefSeq" id="WP_206368703.1">
    <property type="nucleotide sequence ID" value="NZ_JBDJLH010000009.1"/>
</dbReference>
<evidence type="ECO:0000313" key="3">
    <source>
        <dbReference type="Proteomes" id="UP001409291"/>
    </source>
</evidence>
<protein>
    <submittedName>
        <fullName evidence="2">DUF5690 family protein</fullName>
    </submittedName>
</protein>
<feature type="transmembrane region" description="Helical" evidence="1">
    <location>
        <begin position="223"/>
        <end position="245"/>
    </location>
</feature>
<feature type="transmembrane region" description="Helical" evidence="1">
    <location>
        <begin position="359"/>
        <end position="380"/>
    </location>
</feature>